<dbReference type="EMBL" id="KE561009">
    <property type="protein sequence ID" value="EPZ34010.1"/>
    <property type="molecule type" value="Genomic_DNA"/>
</dbReference>
<sequence length="783" mass="91106">MLNFDEERVPFLIESCALIHSGFLESAVKSPHHLYHKLAKKLYIVPNQLTLHGSYHPVSSKQWIEIVKPFQVQGRSVESIKALAMKNLDMLALETGYLNMKKFISFSASFLAQAENDTRISRSLVYAIILSAACYKAEYPEDVMEGVDQIEFFDPTKYSDLCGHQSPRLHKGLFSFCIFQEPEVHFPMPLRYFQLRFDNNIVFSNCGEVTLLNTLLMLTYDFERKRFDSSRLLRGSLSGLEAKLNRKMVDFFIKYPDPNSIRNMKAYKEFAMLISSLDDVSYKIDGKYEITGGFPSFLRVIQLFFGVRTLDEFAVFMSYQTNSMISFYEIIDEKGYGSLFMSINDVEFKIKFEIGHFSFYFLEKKKDKSHEKDIFRNFIHDQANRLVFRNVEFWIPLFLNQFDYFDLSSKNTELFSRYINIPVPENVSDAWNLLFLSTCSVSTSSQSQLVLLISFENRNPGFLDENGWNYVQKFLEDGLETWTDDDIEQVIHHCEMYPARMLEILSLLKADVFFAIMILFSDNKSEKSQQLQNYILNQFDKIPSTIELMQYLSHFPSKFGLQIMLKIDNEEALKYFVIGLQNCECKDTLYAVSNTLVDLIFTEDGSKVSKILSYELPQYVEEIVADRLIKEVRDAMANAHHPIELKDAMIEIPNRFILLKIAESGVVDFTSIAASDYVKFVNTIGYSQIVSKELKRVLKIRSDTERLEFFQALIEEDMKLDYNFIKHNGLYMSPFKKIIKPGEISRSQCEKYFSLLKKHTEESGQTLLAIEEIIKRCKSFDFL</sequence>
<name>A0A075AV17_ROZAC</name>
<proteinExistence type="predicted"/>
<protein>
    <submittedName>
        <fullName evidence="1">Uncharacterized protein</fullName>
    </submittedName>
</protein>
<dbReference type="AlphaFoldDB" id="A0A075AV17"/>
<dbReference type="HOGENOM" id="CLU_357933_0_0_1"/>
<accession>A0A075AV17</accession>
<gene>
    <name evidence="1" type="ORF">O9G_004606</name>
</gene>
<reference evidence="1 2" key="1">
    <citation type="journal article" date="2013" name="Curr. Biol.">
        <title>Shared signatures of parasitism and phylogenomics unite Cryptomycota and microsporidia.</title>
        <authorList>
            <person name="James T.Y."/>
            <person name="Pelin A."/>
            <person name="Bonen L."/>
            <person name="Ahrendt S."/>
            <person name="Sain D."/>
            <person name="Corradi N."/>
            <person name="Stajich J.E."/>
        </authorList>
    </citation>
    <scope>NUCLEOTIDE SEQUENCE [LARGE SCALE GENOMIC DNA]</scope>
    <source>
        <strain evidence="1 2">CSF55</strain>
    </source>
</reference>
<keyword evidence="2" id="KW-1185">Reference proteome</keyword>
<dbReference type="Proteomes" id="UP000030755">
    <property type="component" value="Unassembled WGS sequence"/>
</dbReference>
<organism evidence="1 2">
    <name type="scientific">Rozella allomycis (strain CSF55)</name>
    <dbReference type="NCBI Taxonomy" id="988480"/>
    <lineage>
        <taxon>Eukaryota</taxon>
        <taxon>Fungi</taxon>
        <taxon>Fungi incertae sedis</taxon>
        <taxon>Cryptomycota</taxon>
        <taxon>Cryptomycota incertae sedis</taxon>
        <taxon>Rozella</taxon>
    </lineage>
</organism>
<evidence type="ECO:0000313" key="1">
    <source>
        <dbReference type="EMBL" id="EPZ34010.1"/>
    </source>
</evidence>
<evidence type="ECO:0000313" key="2">
    <source>
        <dbReference type="Proteomes" id="UP000030755"/>
    </source>
</evidence>